<dbReference type="EMBL" id="JACHJD010000003">
    <property type="protein sequence ID" value="MBB5103259.1"/>
    <property type="molecule type" value="Genomic_DNA"/>
</dbReference>
<keyword evidence="2" id="KW-1185">Reference proteome</keyword>
<evidence type="ECO:0000313" key="2">
    <source>
        <dbReference type="Proteomes" id="UP000549009"/>
    </source>
</evidence>
<organism evidence="1 2">
    <name type="scientific">Streptomyces spectabilis</name>
    <dbReference type="NCBI Taxonomy" id="68270"/>
    <lineage>
        <taxon>Bacteria</taxon>
        <taxon>Bacillati</taxon>
        <taxon>Actinomycetota</taxon>
        <taxon>Actinomycetes</taxon>
        <taxon>Kitasatosporales</taxon>
        <taxon>Streptomycetaceae</taxon>
        <taxon>Streptomyces</taxon>
    </lineage>
</organism>
<proteinExistence type="predicted"/>
<name>A0A7W8ETY5_STRST</name>
<dbReference type="Proteomes" id="UP000549009">
    <property type="component" value="Unassembled WGS sequence"/>
</dbReference>
<sequence length="141" mass="15680">MGQHHPGECSCPECRTRARLAAPTLYGFIGRRAGEPETAQQVFAWCPWCANWHRHGDRTNQPGDVLHRSPHCATGTPGPYEETGYLIAVTNIPLSEVWGQMRRSSDAQRLAIGDGRVTPAIERLRAQLLPILRPQHHGGRT</sequence>
<accession>A0A7W8ETY5</accession>
<gene>
    <name evidence="1" type="ORF">FHS40_002312</name>
</gene>
<comment type="caution">
    <text evidence="1">The sequence shown here is derived from an EMBL/GenBank/DDBJ whole genome shotgun (WGS) entry which is preliminary data.</text>
</comment>
<reference evidence="1 2" key="1">
    <citation type="submission" date="2020-08" db="EMBL/GenBank/DDBJ databases">
        <title>Genomic Encyclopedia of Type Strains, Phase III (KMG-III): the genomes of soil and plant-associated and newly described type strains.</title>
        <authorList>
            <person name="Whitman W."/>
        </authorList>
    </citation>
    <scope>NUCLEOTIDE SEQUENCE [LARGE SCALE GENOMIC DNA]</scope>
    <source>
        <strain evidence="1 2">CECT 3146</strain>
    </source>
</reference>
<dbReference type="AlphaFoldDB" id="A0A7W8ETY5"/>
<protein>
    <submittedName>
        <fullName evidence="1">Uncharacterized protein</fullName>
    </submittedName>
</protein>
<evidence type="ECO:0000313" key="1">
    <source>
        <dbReference type="EMBL" id="MBB5103259.1"/>
    </source>
</evidence>